<name>A0A0C3DSJ2_9AGAM</name>
<organism evidence="1 2">
    <name type="scientific">Scleroderma citrinum Foug A</name>
    <dbReference type="NCBI Taxonomy" id="1036808"/>
    <lineage>
        <taxon>Eukaryota</taxon>
        <taxon>Fungi</taxon>
        <taxon>Dikarya</taxon>
        <taxon>Basidiomycota</taxon>
        <taxon>Agaricomycotina</taxon>
        <taxon>Agaricomycetes</taxon>
        <taxon>Agaricomycetidae</taxon>
        <taxon>Boletales</taxon>
        <taxon>Sclerodermatineae</taxon>
        <taxon>Sclerodermataceae</taxon>
        <taxon>Scleroderma</taxon>
    </lineage>
</organism>
<protein>
    <submittedName>
        <fullName evidence="1">Uncharacterized protein</fullName>
    </submittedName>
</protein>
<reference evidence="1 2" key="1">
    <citation type="submission" date="2014-04" db="EMBL/GenBank/DDBJ databases">
        <authorList>
            <consortium name="DOE Joint Genome Institute"/>
            <person name="Kuo A."/>
            <person name="Kohler A."/>
            <person name="Nagy L.G."/>
            <person name="Floudas D."/>
            <person name="Copeland A."/>
            <person name="Barry K.W."/>
            <person name="Cichocki N."/>
            <person name="Veneault-Fourrey C."/>
            <person name="LaButti K."/>
            <person name="Lindquist E.A."/>
            <person name="Lipzen A."/>
            <person name="Lundell T."/>
            <person name="Morin E."/>
            <person name="Murat C."/>
            <person name="Sun H."/>
            <person name="Tunlid A."/>
            <person name="Henrissat B."/>
            <person name="Grigoriev I.V."/>
            <person name="Hibbett D.S."/>
            <person name="Martin F."/>
            <person name="Nordberg H.P."/>
            <person name="Cantor M.N."/>
            <person name="Hua S.X."/>
        </authorList>
    </citation>
    <scope>NUCLEOTIDE SEQUENCE [LARGE SCALE GENOMIC DNA]</scope>
    <source>
        <strain evidence="1 2">Foug A</strain>
    </source>
</reference>
<proteinExistence type="predicted"/>
<dbReference type="HOGENOM" id="CLU_185494_0_0_1"/>
<evidence type="ECO:0000313" key="2">
    <source>
        <dbReference type="Proteomes" id="UP000053989"/>
    </source>
</evidence>
<evidence type="ECO:0000313" key="1">
    <source>
        <dbReference type="EMBL" id="KIM59144.1"/>
    </source>
</evidence>
<dbReference type="InParanoid" id="A0A0C3DSJ2"/>
<gene>
    <name evidence="1" type="ORF">SCLCIDRAFT_1188252</name>
</gene>
<sequence>MEAHLADRHPEYAHPDKVDGLPFPEDVYEATVLTVLEESKFGIPTCAPFMKIQQKENVWPANVRALKR</sequence>
<dbReference type="Proteomes" id="UP000053989">
    <property type="component" value="Unassembled WGS sequence"/>
</dbReference>
<dbReference type="AlphaFoldDB" id="A0A0C3DSJ2"/>
<accession>A0A0C3DSJ2</accession>
<dbReference type="EMBL" id="KN822077">
    <property type="protein sequence ID" value="KIM59144.1"/>
    <property type="molecule type" value="Genomic_DNA"/>
</dbReference>
<keyword evidence="2" id="KW-1185">Reference proteome</keyword>
<reference evidence="2" key="2">
    <citation type="submission" date="2015-01" db="EMBL/GenBank/DDBJ databases">
        <title>Evolutionary Origins and Diversification of the Mycorrhizal Mutualists.</title>
        <authorList>
            <consortium name="DOE Joint Genome Institute"/>
            <consortium name="Mycorrhizal Genomics Consortium"/>
            <person name="Kohler A."/>
            <person name="Kuo A."/>
            <person name="Nagy L.G."/>
            <person name="Floudas D."/>
            <person name="Copeland A."/>
            <person name="Barry K.W."/>
            <person name="Cichocki N."/>
            <person name="Veneault-Fourrey C."/>
            <person name="LaButti K."/>
            <person name="Lindquist E.A."/>
            <person name="Lipzen A."/>
            <person name="Lundell T."/>
            <person name="Morin E."/>
            <person name="Murat C."/>
            <person name="Riley R."/>
            <person name="Ohm R."/>
            <person name="Sun H."/>
            <person name="Tunlid A."/>
            <person name="Henrissat B."/>
            <person name="Grigoriev I.V."/>
            <person name="Hibbett D.S."/>
            <person name="Martin F."/>
        </authorList>
    </citation>
    <scope>NUCLEOTIDE SEQUENCE [LARGE SCALE GENOMIC DNA]</scope>
    <source>
        <strain evidence="2">Foug A</strain>
    </source>
</reference>
<dbReference type="OrthoDB" id="2953545at2759"/>